<feature type="compositionally biased region" description="Polar residues" evidence="1">
    <location>
        <begin position="306"/>
        <end position="328"/>
    </location>
</feature>
<organism evidence="3 4">
    <name type="scientific">Phialemonium atrogriseum</name>
    <dbReference type="NCBI Taxonomy" id="1093897"/>
    <lineage>
        <taxon>Eukaryota</taxon>
        <taxon>Fungi</taxon>
        <taxon>Dikarya</taxon>
        <taxon>Ascomycota</taxon>
        <taxon>Pezizomycotina</taxon>
        <taxon>Sordariomycetes</taxon>
        <taxon>Sordariomycetidae</taxon>
        <taxon>Cephalothecales</taxon>
        <taxon>Cephalothecaceae</taxon>
        <taxon>Phialemonium</taxon>
    </lineage>
</organism>
<dbReference type="PANTHER" id="PTHR10900">
    <property type="entry name" value="PERIOSTIN-RELATED"/>
    <property type="match status" value="1"/>
</dbReference>
<feature type="domain" description="FAS1" evidence="2">
    <location>
        <begin position="18"/>
        <end position="169"/>
    </location>
</feature>
<dbReference type="SUPFAM" id="SSF82153">
    <property type="entry name" value="FAS1 domain"/>
    <property type="match status" value="2"/>
</dbReference>
<dbReference type="Pfam" id="PF02469">
    <property type="entry name" value="Fasciclin"/>
    <property type="match status" value="2"/>
</dbReference>
<dbReference type="GeneID" id="85312238"/>
<dbReference type="Proteomes" id="UP001244011">
    <property type="component" value="Unassembled WGS sequence"/>
</dbReference>
<accession>A0AAJ0BW50</accession>
<feature type="domain" description="FAS1" evidence="2">
    <location>
        <begin position="165"/>
        <end position="298"/>
    </location>
</feature>
<comment type="caution">
    <text evidence="3">The sequence shown here is derived from an EMBL/GenBank/DDBJ whole genome shotgun (WGS) entry which is preliminary data.</text>
</comment>
<dbReference type="InterPro" id="IPR036378">
    <property type="entry name" value="FAS1_dom_sf"/>
</dbReference>
<dbReference type="PROSITE" id="PS50213">
    <property type="entry name" value="FAS1"/>
    <property type="match status" value="2"/>
</dbReference>
<dbReference type="SMART" id="SM00554">
    <property type="entry name" value="FAS1"/>
    <property type="match status" value="2"/>
</dbReference>
<proteinExistence type="predicted"/>
<dbReference type="Gene3D" id="2.30.180.10">
    <property type="entry name" value="FAS1 domain"/>
    <property type="match status" value="2"/>
</dbReference>
<name>A0AAJ0BW50_9PEZI</name>
<dbReference type="GO" id="GO:0000329">
    <property type="term" value="C:fungal-type vacuole membrane"/>
    <property type="evidence" value="ECO:0007669"/>
    <property type="project" value="TreeGrafter"/>
</dbReference>
<feature type="compositionally biased region" description="Low complexity" evidence="1">
    <location>
        <begin position="330"/>
        <end position="358"/>
    </location>
</feature>
<protein>
    <submittedName>
        <fullName evidence="3">FAS1 domain-containing protein</fullName>
    </submittedName>
</protein>
<dbReference type="FunFam" id="2.30.180.10:FF:000032">
    <property type="entry name" value="Fasciclin domain-containing protein, putative"/>
    <property type="match status" value="1"/>
</dbReference>
<dbReference type="AlphaFoldDB" id="A0AAJ0BW50"/>
<reference evidence="3" key="1">
    <citation type="submission" date="2023-06" db="EMBL/GenBank/DDBJ databases">
        <title>Genome-scale phylogeny and comparative genomics of the fungal order Sordariales.</title>
        <authorList>
            <consortium name="Lawrence Berkeley National Laboratory"/>
            <person name="Hensen N."/>
            <person name="Bonometti L."/>
            <person name="Westerberg I."/>
            <person name="Brannstrom I.O."/>
            <person name="Guillou S."/>
            <person name="Cros-Aarteil S."/>
            <person name="Calhoun S."/>
            <person name="Haridas S."/>
            <person name="Kuo A."/>
            <person name="Mondo S."/>
            <person name="Pangilinan J."/>
            <person name="Riley R."/>
            <person name="Labutti K."/>
            <person name="Andreopoulos B."/>
            <person name="Lipzen A."/>
            <person name="Chen C."/>
            <person name="Yanf M."/>
            <person name="Daum C."/>
            <person name="Ng V."/>
            <person name="Clum A."/>
            <person name="Steindorff A."/>
            <person name="Ohm R."/>
            <person name="Martin F."/>
            <person name="Silar P."/>
            <person name="Natvig D."/>
            <person name="Lalanne C."/>
            <person name="Gautier V."/>
            <person name="Ament-Velasquez S.L."/>
            <person name="Kruys A."/>
            <person name="Hutchinson M.I."/>
            <person name="Powell A.J."/>
            <person name="Barry K."/>
            <person name="Miller A.N."/>
            <person name="Grigoriev I.V."/>
            <person name="Debuchy R."/>
            <person name="Gladieux P."/>
            <person name="Thoren M.H."/>
            <person name="Johannesson H."/>
        </authorList>
    </citation>
    <scope>NUCLEOTIDE SEQUENCE</scope>
    <source>
        <strain evidence="3">8032-3</strain>
    </source>
</reference>
<dbReference type="RefSeq" id="XP_060279404.1">
    <property type="nucleotide sequence ID" value="XM_060429051.1"/>
</dbReference>
<dbReference type="GO" id="GO:0016236">
    <property type="term" value="P:macroautophagy"/>
    <property type="evidence" value="ECO:0007669"/>
    <property type="project" value="TreeGrafter"/>
</dbReference>
<gene>
    <name evidence="3" type="ORF">QBC33DRAFT_550092</name>
</gene>
<evidence type="ECO:0000313" key="3">
    <source>
        <dbReference type="EMBL" id="KAK1763191.1"/>
    </source>
</evidence>
<evidence type="ECO:0000313" key="4">
    <source>
        <dbReference type="Proteomes" id="UP001244011"/>
    </source>
</evidence>
<feature type="region of interest" description="Disordered" evidence="1">
    <location>
        <begin position="306"/>
        <end position="360"/>
    </location>
</feature>
<dbReference type="InterPro" id="IPR050904">
    <property type="entry name" value="Adhesion/Biosynth-related"/>
</dbReference>
<sequence length="382" mass="39075">MQLKNFLPLALATQIAARNLSEALASQNSSLSALNSLLLGSPSIVAALNKASNVTILAPNNNAIQTFLDQSPLGSISRIGSGALEALLSYHVLNGTYYASNITDASRPLFIPTSLTNATYANITGGQRVEATVVDGNVTFYSGLRENSSVVTPDTNFTGGTIHIIDRVLTIPQNDTQTLIDSNLAAAAGAMAASDQADKINLERDVTIFAPTNEAFSAVGSAVEHLTSQQLASLVQYHVVPGTVVYSSDFKNGTLTTLSHPNVTITVRNGTVFVNSARIINSDILVSNGVLHVIDNVLNPMNSTATPAATGTSNPPAFSGASSTSGVPFTSGVPTATTTAPAASRTTTTAKTSSSSAPGVPVRTGAVGAAALFGGAAMLANL</sequence>
<evidence type="ECO:0000259" key="2">
    <source>
        <dbReference type="PROSITE" id="PS50213"/>
    </source>
</evidence>
<keyword evidence="4" id="KW-1185">Reference proteome</keyword>
<dbReference type="PANTHER" id="PTHR10900:SF77">
    <property type="entry name" value="FI19380P1"/>
    <property type="match status" value="1"/>
</dbReference>
<dbReference type="InterPro" id="IPR000782">
    <property type="entry name" value="FAS1_domain"/>
</dbReference>
<dbReference type="EMBL" id="MU839029">
    <property type="protein sequence ID" value="KAK1763191.1"/>
    <property type="molecule type" value="Genomic_DNA"/>
</dbReference>
<evidence type="ECO:0000256" key="1">
    <source>
        <dbReference type="SAM" id="MobiDB-lite"/>
    </source>
</evidence>